<dbReference type="EMBL" id="JANJQO010000324">
    <property type="protein sequence ID" value="KAJ2978996.1"/>
    <property type="molecule type" value="Genomic_DNA"/>
</dbReference>
<evidence type="ECO:0000313" key="1">
    <source>
        <dbReference type="EMBL" id="KAJ2978996.1"/>
    </source>
</evidence>
<name>A0ACC1NK60_9HYPO</name>
<reference evidence="1" key="1">
    <citation type="submission" date="2022-08" db="EMBL/GenBank/DDBJ databases">
        <title>Genome Sequence of Lecanicillium fungicola.</title>
        <authorList>
            <person name="Buettner E."/>
        </authorList>
    </citation>
    <scope>NUCLEOTIDE SEQUENCE</scope>
    <source>
        <strain evidence="1">Babe33</strain>
    </source>
</reference>
<evidence type="ECO:0000313" key="2">
    <source>
        <dbReference type="Proteomes" id="UP001143910"/>
    </source>
</evidence>
<accession>A0ACC1NK60</accession>
<dbReference type="Proteomes" id="UP001143910">
    <property type="component" value="Unassembled WGS sequence"/>
</dbReference>
<keyword evidence="2" id="KW-1185">Reference proteome</keyword>
<gene>
    <name evidence="1" type="ORF">NQ176_g3511</name>
</gene>
<organism evidence="1 2">
    <name type="scientific">Zarea fungicola</name>
    <dbReference type="NCBI Taxonomy" id="93591"/>
    <lineage>
        <taxon>Eukaryota</taxon>
        <taxon>Fungi</taxon>
        <taxon>Dikarya</taxon>
        <taxon>Ascomycota</taxon>
        <taxon>Pezizomycotina</taxon>
        <taxon>Sordariomycetes</taxon>
        <taxon>Hypocreomycetidae</taxon>
        <taxon>Hypocreales</taxon>
        <taxon>Cordycipitaceae</taxon>
        <taxon>Zarea</taxon>
    </lineage>
</organism>
<comment type="caution">
    <text evidence="1">The sequence shown here is derived from an EMBL/GenBank/DDBJ whole genome shotgun (WGS) entry which is preliminary data.</text>
</comment>
<protein>
    <submittedName>
        <fullName evidence="1">Uncharacterized protein</fullName>
    </submittedName>
</protein>
<sequence length="201" mass="20895">MQSYNMMYPLVAFCLLALGHCQLTAQAAASITAPGCSQPIQTSSTSTIPATATVNMAIGQFPLFTPAVAPYLSAGVNSWTRSTTLINGTQTASGTAQLSLLNAYTNYLYTASYTVEAMTAVINSGFTSTSWGFPATSLSMFPTAAPTPTPLIGTLGVCDWTIVTTGPNISISTRFPVTRLFVPATFGTDGYFTPVPASTGA</sequence>
<proteinExistence type="predicted"/>